<feature type="chain" id="PRO_5017340036" evidence="2">
    <location>
        <begin position="31"/>
        <end position="327"/>
    </location>
</feature>
<sequence>MHSSLRLAASSALMLLLAGCGASSGGSSNAAPDSSKPTVIKIAETAGVPAAFLEYGEEKGLFKAQGLDLEIDTAAGGAAVIPGVVSGNYQFGGSNTTSVLLAASKGLPISLVAPGTFATDKTDEDFSAVLVAKDSPITSAQDLAGKKIAVNTLKNIGDVTIKAALEARGVDTSGIQFVELGFPDMLATLDAGRVDAAWEIEPFVSLGREQGFRPVLWPYVESKPSLQVGSYVASTKYVNERPKVVEAFQKGVAATAEAIASDPAGFRTALPTLQKVTPEAAQKMILPVWQAKCDLDSLSFMAEKMGKYGLSDGKIDLDKLVASGAAE</sequence>
<dbReference type="Pfam" id="PF09084">
    <property type="entry name" value="NMT1"/>
    <property type="match status" value="1"/>
</dbReference>
<dbReference type="Gene3D" id="3.40.190.10">
    <property type="entry name" value="Periplasmic binding protein-like II"/>
    <property type="match status" value="2"/>
</dbReference>
<organism evidence="4 5">
    <name type="scientific">Micromonospora costi</name>
    <dbReference type="NCBI Taxonomy" id="1530042"/>
    <lineage>
        <taxon>Bacteria</taxon>
        <taxon>Bacillati</taxon>
        <taxon>Actinomycetota</taxon>
        <taxon>Actinomycetes</taxon>
        <taxon>Micromonosporales</taxon>
        <taxon>Micromonosporaceae</taxon>
        <taxon>Micromonospora</taxon>
    </lineage>
</organism>
<name>A0A3B0A605_9ACTN</name>
<dbReference type="RefSeq" id="WP_120779474.1">
    <property type="nucleotide sequence ID" value="NZ_JBHLUP010000002.1"/>
</dbReference>
<dbReference type="SUPFAM" id="SSF53850">
    <property type="entry name" value="Periplasmic binding protein-like II"/>
    <property type="match status" value="1"/>
</dbReference>
<proteinExistence type="inferred from homology"/>
<dbReference type="InterPro" id="IPR001638">
    <property type="entry name" value="Solute-binding_3/MltF_N"/>
</dbReference>
<dbReference type="PROSITE" id="PS51257">
    <property type="entry name" value="PROKAR_LIPOPROTEIN"/>
    <property type="match status" value="1"/>
</dbReference>
<evidence type="ECO:0000259" key="3">
    <source>
        <dbReference type="SMART" id="SM00062"/>
    </source>
</evidence>
<keyword evidence="5" id="KW-1185">Reference proteome</keyword>
<dbReference type="AlphaFoldDB" id="A0A3B0A605"/>
<dbReference type="InterPro" id="IPR015168">
    <property type="entry name" value="SsuA/THI5"/>
</dbReference>
<dbReference type="SMART" id="SM00062">
    <property type="entry name" value="PBPb"/>
    <property type="match status" value="1"/>
</dbReference>
<feature type="signal peptide" evidence="2">
    <location>
        <begin position="1"/>
        <end position="30"/>
    </location>
</feature>
<evidence type="ECO:0000313" key="5">
    <source>
        <dbReference type="Proteomes" id="UP000279968"/>
    </source>
</evidence>
<comment type="caution">
    <text evidence="4">The sequence shown here is derived from an EMBL/GenBank/DDBJ whole genome shotgun (WGS) entry which is preliminary data.</text>
</comment>
<comment type="similarity">
    <text evidence="1">Belongs to the bacterial solute-binding protein SsuA/TauA family.</text>
</comment>
<accession>A0A3B0A605</accession>
<protein>
    <submittedName>
        <fullName evidence="4">Nitrate ABC transporter substrate-binding protein</fullName>
    </submittedName>
</protein>
<reference evidence="4 5" key="1">
    <citation type="journal article" date="2015" name="Int. J. Syst. Evol. Microbiol.">
        <title>Micromonospora costi sp. nov., isolated from a leaf of Costus speciosus.</title>
        <authorList>
            <person name="Thawai C."/>
        </authorList>
    </citation>
    <scope>NUCLEOTIDE SEQUENCE [LARGE SCALE GENOMIC DNA]</scope>
    <source>
        <strain evidence="4 5">CS1-12</strain>
    </source>
</reference>
<gene>
    <name evidence="4" type="ORF">D7193_11360</name>
</gene>
<evidence type="ECO:0000256" key="1">
    <source>
        <dbReference type="ARBA" id="ARBA00010742"/>
    </source>
</evidence>
<dbReference type="EMBL" id="RBAN01000002">
    <property type="protein sequence ID" value="RKN55286.1"/>
    <property type="molecule type" value="Genomic_DNA"/>
</dbReference>
<dbReference type="OrthoDB" id="8877897at2"/>
<feature type="domain" description="Solute-binding protein family 3/N-terminal" evidence="3">
    <location>
        <begin position="39"/>
        <end position="288"/>
    </location>
</feature>
<evidence type="ECO:0000313" key="4">
    <source>
        <dbReference type="EMBL" id="RKN55286.1"/>
    </source>
</evidence>
<dbReference type="PANTHER" id="PTHR30024">
    <property type="entry name" value="ALIPHATIC SULFONATES-BINDING PROTEIN-RELATED"/>
    <property type="match status" value="1"/>
</dbReference>
<evidence type="ECO:0000256" key="2">
    <source>
        <dbReference type="SAM" id="SignalP"/>
    </source>
</evidence>
<keyword evidence="2" id="KW-0732">Signal</keyword>
<dbReference type="Proteomes" id="UP000279968">
    <property type="component" value="Unassembled WGS sequence"/>
</dbReference>